<keyword evidence="5" id="KW-0804">Transcription</keyword>
<evidence type="ECO:0000256" key="6">
    <source>
        <dbReference type="ARBA" id="ARBA00023242"/>
    </source>
</evidence>
<name>A0ABD3BNX5_9LAMI</name>
<dbReference type="SUPFAM" id="SSF54171">
    <property type="entry name" value="DNA-binding domain"/>
    <property type="match status" value="2"/>
</dbReference>
<keyword evidence="4" id="KW-0238">DNA-binding</keyword>
<evidence type="ECO:0000256" key="7">
    <source>
        <dbReference type="SAM" id="MobiDB-lite"/>
    </source>
</evidence>
<dbReference type="PANTHER" id="PTHR32467:SF157">
    <property type="entry name" value="AP2-LIKE ETHYLENE-RESPONSIVE TRANSCRIPTION FACTOR CRL5"/>
    <property type="match status" value="1"/>
</dbReference>
<dbReference type="Gene3D" id="3.30.730.10">
    <property type="entry name" value="AP2/ERF domain"/>
    <property type="match status" value="2"/>
</dbReference>
<feature type="domain" description="AP2/ERF" evidence="8">
    <location>
        <begin position="388"/>
        <end position="446"/>
    </location>
</feature>
<reference evidence="10" key="1">
    <citation type="journal article" date="2024" name="IScience">
        <title>Strigolactones Initiate the Formation of Haustorium-like Structures in Castilleja.</title>
        <authorList>
            <person name="Buerger M."/>
            <person name="Peterson D."/>
            <person name="Chory J."/>
        </authorList>
    </citation>
    <scope>NUCLEOTIDE SEQUENCE [LARGE SCALE GENOMIC DNA]</scope>
</reference>
<dbReference type="InterPro" id="IPR001471">
    <property type="entry name" value="AP2/ERF_dom"/>
</dbReference>
<dbReference type="Pfam" id="PF00847">
    <property type="entry name" value="AP2"/>
    <property type="match status" value="2"/>
</dbReference>
<dbReference type="FunFam" id="3.30.730.10:FF:000003">
    <property type="entry name" value="AP2-like ethylene-responsive transcription factor ANT"/>
    <property type="match status" value="1"/>
</dbReference>
<gene>
    <name evidence="9" type="ORF">CASFOL_037132</name>
</gene>
<proteinExistence type="predicted"/>
<organism evidence="9 10">
    <name type="scientific">Castilleja foliolosa</name>
    <dbReference type="NCBI Taxonomy" id="1961234"/>
    <lineage>
        <taxon>Eukaryota</taxon>
        <taxon>Viridiplantae</taxon>
        <taxon>Streptophyta</taxon>
        <taxon>Embryophyta</taxon>
        <taxon>Tracheophyta</taxon>
        <taxon>Spermatophyta</taxon>
        <taxon>Magnoliopsida</taxon>
        <taxon>eudicotyledons</taxon>
        <taxon>Gunneridae</taxon>
        <taxon>Pentapetalae</taxon>
        <taxon>asterids</taxon>
        <taxon>lamiids</taxon>
        <taxon>Lamiales</taxon>
        <taxon>Orobanchaceae</taxon>
        <taxon>Pedicularideae</taxon>
        <taxon>Castillejinae</taxon>
        <taxon>Castilleja</taxon>
    </lineage>
</organism>
<dbReference type="Proteomes" id="UP001632038">
    <property type="component" value="Unassembled WGS sequence"/>
</dbReference>
<dbReference type="GO" id="GO:0003677">
    <property type="term" value="F:DNA binding"/>
    <property type="evidence" value="ECO:0007669"/>
    <property type="project" value="UniProtKB-KW"/>
</dbReference>
<protein>
    <recommendedName>
        <fullName evidence="8">AP2/ERF domain-containing protein</fullName>
    </recommendedName>
</protein>
<evidence type="ECO:0000256" key="3">
    <source>
        <dbReference type="ARBA" id="ARBA00023015"/>
    </source>
</evidence>
<evidence type="ECO:0000256" key="1">
    <source>
        <dbReference type="ARBA" id="ARBA00004123"/>
    </source>
</evidence>
<dbReference type="AlphaFoldDB" id="A0ABD3BNX5"/>
<comment type="caution">
    <text evidence="9">The sequence shown here is derived from an EMBL/GenBank/DDBJ whole genome shotgun (WGS) entry which is preliminary data.</text>
</comment>
<evidence type="ECO:0000259" key="8">
    <source>
        <dbReference type="PROSITE" id="PS51032"/>
    </source>
</evidence>
<dbReference type="PANTHER" id="PTHR32467">
    <property type="entry name" value="AP2-LIKE ETHYLENE-RESPONSIVE TRANSCRIPTION FACTOR"/>
    <property type="match status" value="1"/>
</dbReference>
<feature type="compositionally biased region" description="Low complexity" evidence="7">
    <location>
        <begin position="548"/>
        <end position="563"/>
    </location>
</feature>
<keyword evidence="6" id="KW-0539">Nucleus</keyword>
<evidence type="ECO:0000256" key="2">
    <source>
        <dbReference type="ARBA" id="ARBA00022737"/>
    </source>
</evidence>
<dbReference type="InterPro" id="IPR036955">
    <property type="entry name" value="AP2/ERF_dom_sf"/>
</dbReference>
<keyword evidence="2" id="KW-0677">Repeat</keyword>
<comment type="subcellular location">
    <subcellularLocation>
        <location evidence="1">Nucleus</location>
    </subcellularLocation>
</comment>
<dbReference type="PRINTS" id="PR00367">
    <property type="entry name" value="ETHRSPELEMNT"/>
</dbReference>
<dbReference type="EMBL" id="JAVIJP010000070">
    <property type="protein sequence ID" value="KAL3618904.1"/>
    <property type="molecule type" value="Genomic_DNA"/>
</dbReference>
<accession>A0ABD3BNX5</accession>
<dbReference type="InterPro" id="IPR016177">
    <property type="entry name" value="DNA-bd_dom_sf"/>
</dbReference>
<evidence type="ECO:0000313" key="9">
    <source>
        <dbReference type="EMBL" id="KAL3618904.1"/>
    </source>
</evidence>
<dbReference type="CDD" id="cd00018">
    <property type="entry name" value="AP2"/>
    <property type="match status" value="2"/>
</dbReference>
<evidence type="ECO:0000256" key="5">
    <source>
        <dbReference type="ARBA" id="ARBA00023163"/>
    </source>
</evidence>
<dbReference type="FunFam" id="3.30.730.10:FF:000002">
    <property type="entry name" value="AP2-like ethylene-responsive transcription factor"/>
    <property type="match status" value="1"/>
</dbReference>
<keyword evidence="10" id="KW-1185">Reference proteome</keyword>
<sequence>MKSISNENNNNNNNNWLGFSLSNPSMDASADQPNCSNDAVSNTIPLNFSSSSSSSSGFNYPGIYYGDQNAAFYSNLTVMPLKSDGSLCLMEAINRSQPPGVITSSATPKLEDFFGGASMGAHQYEACDRAMGLSLDSMYYHQNTEHQNQPNNMNGQDYPYFPPFRGQDIYQEDPKEPLTMTGEDEMKNWVSRNYQNDAVSEQKINSAGVSENESAGALGPIGYGGELQSLSLSMSPGSQSSCVTGSQNQIPPVLLDYNKKRGSEKVDQKQIVHRKSIDTFGQRTSQYRGVTRHRWTGRYEAHLWDNSCKKEGQTRKGRQVYLGGYDMEEKAARAYDLAALKYWGPSTHINFPLENYQQELDGMKNMSRQEYVAHLRRKSSGFSRGASIYRGVTRHHQHGRWQARIGRVAGNKDLYLGTFSTQEEAAEAYDVAAIKFRGVNAVTNFDITRYDVERIMESNGLLSGEMARRNKDIVINDNSLDHNFQNNINNNNNSNNNNIEPIGTSKEANNIDTSDWGMALYNQKQGVEDFNNKVANFQGNTMMTSHVSTNSSLGTRSLSGSRDGSPEKNVGPMQFGFSAGPLASKFFPTSNEGMVNWVPTAEMRPQVPLFSAWTDA</sequence>
<feature type="domain" description="AP2/ERF" evidence="8">
    <location>
        <begin position="286"/>
        <end position="352"/>
    </location>
</feature>
<dbReference type="PROSITE" id="PS51032">
    <property type="entry name" value="AP2_ERF"/>
    <property type="match status" value="2"/>
</dbReference>
<evidence type="ECO:0000256" key="4">
    <source>
        <dbReference type="ARBA" id="ARBA00023125"/>
    </source>
</evidence>
<dbReference type="SMART" id="SM00380">
    <property type="entry name" value="AP2"/>
    <property type="match status" value="2"/>
</dbReference>
<dbReference type="GO" id="GO:0005634">
    <property type="term" value="C:nucleus"/>
    <property type="evidence" value="ECO:0007669"/>
    <property type="project" value="UniProtKB-SubCell"/>
</dbReference>
<keyword evidence="3" id="KW-0805">Transcription regulation</keyword>
<evidence type="ECO:0000313" key="10">
    <source>
        <dbReference type="Proteomes" id="UP001632038"/>
    </source>
</evidence>
<feature type="region of interest" description="Disordered" evidence="7">
    <location>
        <begin position="546"/>
        <end position="570"/>
    </location>
</feature>